<accession>A0A7K0ERE7</accession>
<keyword evidence="5" id="KW-0902">Two-component regulatory system</keyword>
<evidence type="ECO:0000256" key="6">
    <source>
        <dbReference type="SAM" id="Phobius"/>
    </source>
</evidence>
<dbReference type="SMART" id="SM00387">
    <property type="entry name" value="HATPase_c"/>
    <property type="match status" value="1"/>
</dbReference>
<dbReference type="EC" id="2.7.13.3" evidence="2"/>
<reference evidence="8 9" key="1">
    <citation type="journal article" date="2018" name="Antonie Van Leeuwenhoek">
        <title>Larkinella terrae sp. nov., isolated from soil on Jeju Island, South Korea.</title>
        <authorList>
            <person name="Ten L.N."/>
            <person name="Jeon J."/>
            <person name="Park S.J."/>
            <person name="Park S."/>
            <person name="Lee S.Y."/>
            <person name="Kim M.K."/>
            <person name="Jung H.Y."/>
        </authorList>
    </citation>
    <scope>NUCLEOTIDE SEQUENCE [LARGE SCALE GENOMIC DNA]</scope>
    <source>
        <strain evidence="8 9">KCTC 52001</strain>
    </source>
</reference>
<evidence type="ECO:0000313" key="9">
    <source>
        <dbReference type="Proteomes" id="UP000441754"/>
    </source>
</evidence>
<dbReference type="PRINTS" id="PR00344">
    <property type="entry name" value="BCTRLSENSOR"/>
</dbReference>
<keyword evidence="6" id="KW-0812">Transmembrane</keyword>
<comment type="caution">
    <text evidence="8">The sequence shown here is derived from an EMBL/GenBank/DDBJ whole genome shotgun (WGS) entry which is preliminary data.</text>
</comment>
<dbReference type="CDD" id="cd16917">
    <property type="entry name" value="HATPase_UhpB-NarQ-NarX-like"/>
    <property type="match status" value="1"/>
</dbReference>
<feature type="transmembrane region" description="Helical" evidence="6">
    <location>
        <begin position="12"/>
        <end position="33"/>
    </location>
</feature>
<dbReference type="InterPro" id="IPR004358">
    <property type="entry name" value="Sig_transdc_His_kin-like_C"/>
</dbReference>
<evidence type="ECO:0000313" key="8">
    <source>
        <dbReference type="EMBL" id="MRS64400.1"/>
    </source>
</evidence>
<protein>
    <recommendedName>
        <fullName evidence="2">histidine kinase</fullName>
        <ecNumber evidence="2">2.7.13.3</ecNumber>
    </recommendedName>
</protein>
<evidence type="ECO:0000256" key="5">
    <source>
        <dbReference type="ARBA" id="ARBA00023012"/>
    </source>
</evidence>
<keyword evidence="4 8" id="KW-0418">Kinase</keyword>
<dbReference type="Gene3D" id="3.30.565.10">
    <property type="entry name" value="Histidine kinase-like ATPase, C-terminal domain"/>
    <property type="match status" value="1"/>
</dbReference>
<gene>
    <name evidence="8" type="ORF">GJJ30_24085</name>
</gene>
<evidence type="ECO:0000256" key="3">
    <source>
        <dbReference type="ARBA" id="ARBA00022679"/>
    </source>
</evidence>
<proteinExistence type="predicted"/>
<organism evidence="8 9">
    <name type="scientific">Larkinella terrae</name>
    <dbReference type="NCBI Taxonomy" id="2025311"/>
    <lineage>
        <taxon>Bacteria</taxon>
        <taxon>Pseudomonadati</taxon>
        <taxon>Bacteroidota</taxon>
        <taxon>Cytophagia</taxon>
        <taxon>Cytophagales</taxon>
        <taxon>Spirosomataceae</taxon>
        <taxon>Larkinella</taxon>
    </lineage>
</organism>
<dbReference type="InterPro" id="IPR036890">
    <property type="entry name" value="HATPase_C_sf"/>
</dbReference>
<dbReference type="SUPFAM" id="SSF55874">
    <property type="entry name" value="ATPase domain of HSP90 chaperone/DNA topoisomerase II/histidine kinase"/>
    <property type="match status" value="1"/>
</dbReference>
<dbReference type="Pfam" id="PF02518">
    <property type="entry name" value="HATPase_c"/>
    <property type="match status" value="1"/>
</dbReference>
<keyword evidence="6" id="KW-0472">Membrane</keyword>
<feature type="domain" description="Histidine kinase" evidence="7">
    <location>
        <begin position="68"/>
        <end position="258"/>
    </location>
</feature>
<dbReference type="GO" id="GO:0004673">
    <property type="term" value="F:protein histidine kinase activity"/>
    <property type="evidence" value="ECO:0007669"/>
    <property type="project" value="UniProtKB-EC"/>
</dbReference>
<keyword evidence="9" id="KW-1185">Reference proteome</keyword>
<evidence type="ECO:0000259" key="7">
    <source>
        <dbReference type="PROSITE" id="PS50109"/>
    </source>
</evidence>
<sequence length="259" mass="29045">MVNKPHEVVLSITTIILLILLLVGVVFAFFFVFRQRWKQRLLQESSVRETLQSQLDIQKRTVQQIGQELQDYIGPPLALTVNQLNVLEKKLAATPQGPAIKQTLEKLTQTQDAVQHLFDRIGSGTARQYKIKEIIALELEQIQRVGQFQTRFHSVGTPYILDEKTEKILFSIIQESLTNAVKHSGGSQLTVTTNYGPDQFILIIADDGCGFDVEKTANQVGSGLKNVQERTRLLGGESILNSEPGWGTRIEIRLPRAIA</sequence>
<dbReference type="AlphaFoldDB" id="A0A7K0ERE7"/>
<dbReference type="Proteomes" id="UP000441754">
    <property type="component" value="Unassembled WGS sequence"/>
</dbReference>
<dbReference type="RefSeq" id="WP_154177747.1">
    <property type="nucleotide sequence ID" value="NZ_WJXZ01000014.1"/>
</dbReference>
<comment type="catalytic activity">
    <reaction evidence="1">
        <text>ATP + protein L-histidine = ADP + protein N-phospho-L-histidine.</text>
        <dbReference type="EC" id="2.7.13.3"/>
    </reaction>
</comment>
<dbReference type="PANTHER" id="PTHR24421:SF10">
    <property type="entry name" value="NITRATE_NITRITE SENSOR PROTEIN NARQ"/>
    <property type="match status" value="1"/>
</dbReference>
<dbReference type="OrthoDB" id="9760839at2"/>
<evidence type="ECO:0000256" key="4">
    <source>
        <dbReference type="ARBA" id="ARBA00022777"/>
    </source>
</evidence>
<dbReference type="InterPro" id="IPR050482">
    <property type="entry name" value="Sensor_HK_TwoCompSys"/>
</dbReference>
<name>A0A7K0ERE7_9BACT</name>
<keyword evidence="6" id="KW-1133">Transmembrane helix</keyword>
<dbReference type="InterPro" id="IPR005467">
    <property type="entry name" value="His_kinase_dom"/>
</dbReference>
<evidence type="ECO:0000256" key="2">
    <source>
        <dbReference type="ARBA" id="ARBA00012438"/>
    </source>
</evidence>
<dbReference type="PROSITE" id="PS50109">
    <property type="entry name" value="HIS_KIN"/>
    <property type="match status" value="1"/>
</dbReference>
<evidence type="ECO:0000256" key="1">
    <source>
        <dbReference type="ARBA" id="ARBA00000085"/>
    </source>
</evidence>
<dbReference type="GO" id="GO:0000160">
    <property type="term" value="P:phosphorelay signal transduction system"/>
    <property type="evidence" value="ECO:0007669"/>
    <property type="project" value="UniProtKB-KW"/>
</dbReference>
<dbReference type="InterPro" id="IPR003594">
    <property type="entry name" value="HATPase_dom"/>
</dbReference>
<keyword evidence="3" id="KW-0808">Transferase</keyword>
<dbReference type="EMBL" id="WJXZ01000014">
    <property type="protein sequence ID" value="MRS64400.1"/>
    <property type="molecule type" value="Genomic_DNA"/>
</dbReference>
<dbReference type="PANTHER" id="PTHR24421">
    <property type="entry name" value="NITRATE/NITRITE SENSOR PROTEIN NARX-RELATED"/>
    <property type="match status" value="1"/>
</dbReference>